<evidence type="ECO:0000256" key="2">
    <source>
        <dbReference type="ARBA" id="ARBA00022759"/>
    </source>
</evidence>
<evidence type="ECO:0000256" key="1">
    <source>
        <dbReference type="ARBA" id="ARBA00022722"/>
    </source>
</evidence>
<dbReference type="PANTHER" id="PTHR12302">
    <property type="entry name" value="EBNA2 BINDING PROTEIN P100"/>
    <property type="match status" value="1"/>
</dbReference>
<dbReference type="InterPro" id="IPR002071">
    <property type="entry name" value="Thermonucl_AS"/>
</dbReference>
<keyword evidence="3" id="KW-0378">Hydrolase</keyword>
<keyword evidence="1" id="KW-0540">Nuclease</keyword>
<sequence length="212" mass="24508">MNNYKGPQVNYKTKHKPQKHNNFNNQSKIVSVIIIALAFLIPTVSSLFNNRANTSKLDSNNLEKVQVVKHVDGDTVHVKFADGRIEKLRIIGVDAPELASEFREAEFYAEEASEYLHDLIYGKTVYLEKDVSDRDQYNRLLRYVWLESAVDNVDFDNITKTDLANHMVNAKLLADGYAKLVTFPPDVKYHKFLRDFNKEAREEDLGLWSKRN</sequence>
<dbReference type="SMART" id="SM00318">
    <property type="entry name" value="SNc"/>
    <property type="match status" value="1"/>
</dbReference>
<dbReference type="KEGG" id="fsa:C5Q98_04890"/>
<dbReference type="GO" id="GO:0016787">
    <property type="term" value="F:hydrolase activity"/>
    <property type="evidence" value="ECO:0007669"/>
    <property type="project" value="UniProtKB-KW"/>
</dbReference>
<dbReference type="EMBL" id="CP027226">
    <property type="protein sequence ID" value="AVM42595.1"/>
    <property type="molecule type" value="Genomic_DNA"/>
</dbReference>
<feature type="transmembrane region" description="Helical" evidence="5">
    <location>
        <begin position="29"/>
        <end position="48"/>
    </location>
</feature>
<keyword evidence="5" id="KW-0812">Transmembrane</keyword>
<feature type="region of interest" description="Disordered" evidence="4">
    <location>
        <begin position="1"/>
        <end position="22"/>
    </location>
</feature>
<evidence type="ECO:0000259" key="6">
    <source>
        <dbReference type="PROSITE" id="PS50830"/>
    </source>
</evidence>
<dbReference type="PROSITE" id="PS50830">
    <property type="entry name" value="TNASE_3"/>
    <property type="match status" value="1"/>
</dbReference>
<dbReference type="AlphaFoldDB" id="A0A2S0KNI2"/>
<accession>A0A2S0KNI2</accession>
<dbReference type="GO" id="GO:0004519">
    <property type="term" value="F:endonuclease activity"/>
    <property type="evidence" value="ECO:0007669"/>
    <property type="project" value="UniProtKB-KW"/>
</dbReference>
<dbReference type="Pfam" id="PF00565">
    <property type="entry name" value="SNase"/>
    <property type="match status" value="1"/>
</dbReference>
<dbReference type="PANTHER" id="PTHR12302:SF3">
    <property type="entry name" value="SERINE_THREONINE-PROTEIN KINASE 31"/>
    <property type="match status" value="1"/>
</dbReference>
<keyword evidence="2" id="KW-0255">Endonuclease</keyword>
<dbReference type="RefSeq" id="WP_106012549.1">
    <property type="nucleotide sequence ID" value="NZ_CP027226.1"/>
</dbReference>
<keyword evidence="8" id="KW-1185">Reference proteome</keyword>
<organism evidence="7 8">
    <name type="scientific">Fastidiosipila sanguinis</name>
    <dbReference type="NCBI Taxonomy" id="236753"/>
    <lineage>
        <taxon>Bacteria</taxon>
        <taxon>Bacillati</taxon>
        <taxon>Bacillota</taxon>
        <taxon>Clostridia</taxon>
        <taxon>Eubacteriales</taxon>
        <taxon>Oscillospiraceae</taxon>
        <taxon>Fastidiosipila</taxon>
    </lineage>
</organism>
<evidence type="ECO:0000256" key="4">
    <source>
        <dbReference type="SAM" id="MobiDB-lite"/>
    </source>
</evidence>
<keyword evidence="5" id="KW-1133">Transmembrane helix</keyword>
<keyword evidence="5" id="KW-0472">Membrane</keyword>
<name>A0A2S0KNI2_9FIRM</name>
<dbReference type="OrthoDB" id="4376109at2"/>
<dbReference type="InterPro" id="IPR035437">
    <property type="entry name" value="SNase_OB-fold_sf"/>
</dbReference>
<gene>
    <name evidence="7" type="ORF">C5Q98_04890</name>
</gene>
<dbReference type="Gene3D" id="2.40.50.90">
    <property type="match status" value="1"/>
</dbReference>
<dbReference type="PROSITE" id="PS01123">
    <property type="entry name" value="TNASE_1"/>
    <property type="match status" value="1"/>
</dbReference>
<proteinExistence type="predicted"/>
<dbReference type="SUPFAM" id="SSF50199">
    <property type="entry name" value="Staphylococcal nuclease"/>
    <property type="match status" value="1"/>
</dbReference>
<evidence type="ECO:0000256" key="3">
    <source>
        <dbReference type="ARBA" id="ARBA00022801"/>
    </source>
</evidence>
<feature type="domain" description="TNase-like" evidence="6">
    <location>
        <begin position="61"/>
        <end position="210"/>
    </location>
</feature>
<reference evidence="8" key="1">
    <citation type="submission" date="2018-02" db="EMBL/GenBank/DDBJ databases">
        <authorList>
            <person name="Holder M.E."/>
            <person name="Ajami N.J."/>
            <person name="Petrosino J.F."/>
        </authorList>
    </citation>
    <scope>NUCLEOTIDE SEQUENCE [LARGE SCALE GENOMIC DNA]</scope>
    <source>
        <strain evidence="8">CCUG 47711</strain>
    </source>
</reference>
<dbReference type="InterPro" id="IPR016071">
    <property type="entry name" value="Staphylococal_nuclease_OB-fold"/>
</dbReference>
<evidence type="ECO:0000256" key="5">
    <source>
        <dbReference type="SAM" id="Phobius"/>
    </source>
</evidence>
<evidence type="ECO:0000313" key="7">
    <source>
        <dbReference type="EMBL" id="AVM42595.1"/>
    </source>
</evidence>
<evidence type="ECO:0000313" key="8">
    <source>
        <dbReference type="Proteomes" id="UP000237947"/>
    </source>
</evidence>
<dbReference type="Proteomes" id="UP000237947">
    <property type="component" value="Chromosome"/>
</dbReference>
<protein>
    <recommendedName>
        <fullName evidence="6">TNase-like domain-containing protein</fullName>
    </recommendedName>
</protein>
<dbReference type="GO" id="GO:0003676">
    <property type="term" value="F:nucleic acid binding"/>
    <property type="evidence" value="ECO:0007669"/>
    <property type="project" value="InterPro"/>
</dbReference>